<dbReference type="CDD" id="cd19757">
    <property type="entry name" value="Bbox1"/>
    <property type="match status" value="1"/>
</dbReference>
<feature type="compositionally biased region" description="Basic residues" evidence="2">
    <location>
        <begin position="539"/>
        <end position="555"/>
    </location>
</feature>
<feature type="compositionally biased region" description="Polar residues" evidence="2">
    <location>
        <begin position="228"/>
        <end position="237"/>
    </location>
</feature>
<feature type="compositionally biased region" description="Polar residues" evidence="2">
    <location>
        <begin position="132"/>
        <end position="143"/>
    </location>
</feature>
<evidence type="ECO:0000313" key="4">
    <source>
        <dbReference type="Proteomes" id="UP000481153"/>
    </source>
</evidence>
<evidence type="ECO:0000313" key="3">
    <source>
        <dbReference type="EMBL" id="KAF0731929.1"/>
    </source>
</evidence>
<name>A0A6G0WWJ9_9STRA</name>
<evidence type="ECO:0000256" key="2">
    <source>
        <dbReference type="SAM" id="MobiDB-lite"/>
    </source>
</evidence>
<keyword evidence="1" id="KW-0945">Host-virus interaction</keyword>
<feature type="region of interest" description="Disordered" evidence="2">
    <location>
        <begin position="127"/>
        <end position="171"/>
    </location>
</feature>
<keyword evidence="4" id="KW-1185">Reference proteome</keyword>
<protein>
    <submittedName>
        <fullName evidence="3">Uncharacterized protein</fullName>
    </submittedName>
</protein>
<comment type="caution">
    <text evidence="3">The sequence shown here is derived from an EMBL/GenBank/DDBJ whole genome shotgun (WGS) entry which is preliminary data.</text>
</comment>
<feature type="compositionally biased region" description="Low complexity" evidence="2">
    <location>
        <begin position="202"/>
        <end position="225"/>
    </location>
</feature>
<sequence>MQPEGKAPAAPSAPLAAPVDAISPKFDKMPSPEALQPLVPSSKGMDVYIALAKADSDNDSILSTAQFKATIESLAILTAREKSYLSQALEAGKDSIALSSLQWLYASTVHTEWQNMFAHPFEAEPAMKRTSNHAQPSQATKASKSLPKRTSTTSRPKPTPHQPWQPPRGAKDGIWMTEEQLIRLIEAVPQKKHTATGKDQAKQQSKPRPQQQQVKPTTTQPRQPVKNPPTTEGSKSKTMFIREAIPLALKNMTEMMQMALQRTPGDTDGKEPDIGIWLTAKELDHVVETFLSTSAIPLTAMPLASMPPLDMCETLLDSSTKCHLCLATTAEFWCCECTTALCPDCLHDVGCKQMQHHVEVYTPSPNKPKPADVRPAGANKMTLTEKRSQLDFLPLTVGASLAARLRPTRMHGHDTKTLKQLCMLVRKQIEMQPLSKVILDFLERSSITKWTPNELQCFLDVIQIPSGKFIERNVSGDQFLRLSVVSLHDTYGVVQSFQLHRCLFYRSLLALLDEWLRFHSKASVAPPPIGATTTPSQHVKPKKKCKKAKPKHRGKFSWASVKQEEPPTAEKDSKTLSDNQRQESLPARKPARTRPTSPAKPFVPVKKLHSQNDESLVQAIQEGMKQINLDAPARFDAPEIYSNISGMQRQVMELAQRLQFIQGETAAGMVEATILQSIDHANELLQRLLVMTPLELESKAPLPFLAKLIIDIEEKLAKKTPRKSTASSHSSRPLVMPATSVAQREAQSTSTWIYEMAEPEKNRYANRMVTPPGPTDYNTDNARAFPIERNTIAQAKRATQGHALVKNILSDLGFDDPNEPPRSKSAPQDYVDEDSVVDPPPFDVDEFIEQETIVKEPSELFDTSFLSKETPKEQRSQWQRLRAKYAPPESNDVKQAMAALYYDHATPSKSRKTSKPPKKASPKKPEPVCEEPQVSQDWAKRIQANYKPLAN</sequence>
<organism evidence="3 4">
    <name type="scientific">Aphanomyces euteiches</name>
    <dbReference type="NCBI Taxonomy" id="100861"/>
    <lineage>
        <taxon>Eukaryota</taxon>
        <taxon>Sar</taxon>
        <taxon>Stramenopiles</taxon>
        <taxon>Oomycota</taxon>
        <taxon>Saprolegniomycetes</taxon>
        <taxon>Saprolegniales</taxon>
        <taxon>Verrucalvaceae</taxon>
        <taxon>Aphanomyces</taxon>
    </lineage>
</organism>
<evidence type="ECO:0000256" key="1">
    <source>
        <dbReference type="ARBA" id="ARBA00022581"/>
    </source>
</evidence>
<dbReference type="Proteomes" id="UP000481153">
    <property type="component" value="Unassembled WGS sequence"/>
</dbReference>
<dbReference type="PANTHER" id="PTHR13037">
    <property type="entry name" value="FORMIN"/>
    <property type="match status" value="1"/>
</dbReference>
<feature type="region of interest" description="Disordered" evidence="2">
    <location>
        <begin position="811"/>
        <end position="834"/>
    </location>
</feature>
<feature type="region of interest" description="Disordered" evidence="2">
    <location>
        <begin position="526"/>
        <end position="608"/>
    </location>
</feature>
<feature type="compositionally biased region" description="Pro residues" evidence="2">
    <location>
        <begin position="157"/>
        <end position="166"/>
    </location>
</feature>
<dbReference type="EMBL" id="VJMJ01000138">
    <property type="protein sequence ID" value="KAF0731929.1"/>
    <property type="molecule type" value="Genomic_DNA"/>
</dbReference>
<feature type="region of interest" description="Disordered" evidence="2">
    <location>
        <begin position="189"/>
        <end position="239"/>
    </location>
</feature>
<feature type="region of interest" description="Disordered" evidence="2">
    <location>
        <begin position="859"/>
        <end position="936"/>
    </location>
</feature>
<dbReference type="VEuPathDB" id="FungiDB:AeMF1_018462"/>
<feature type="region of interest" description="Disordered" evidence="2">
    <location>
        <begin position="719"/>
        <end position="741"/>
    </location>
</feature>
<gene>
    <name evidence="3" type="ORF">Ae201684_010882</name>
</gene>
<dbReference type="PANTHER" id="PTHR13037:SF24">
    <property type="entry name" value="POLYCOMB PROTEIN PCL-RELATED"/>
    <property type="match status" value="1"/>
</dbReference>
<dbReference type="AlphaFoldDB" id="A0A6G0WWJ9"/>
<feature type="compositionally biased region" description="Basic residues" evidence="2">
    <location>
        <begin position="909"/>
        <end position="922"/>
    </location>
</feature>
<reference evidence="3 4" key="1">
    <citation type="submission" date="2019-07" db="EMBL/GenBank/DDBJ databases">
        <title>Genomics analysis of Aphanomyces spp. identifies a new class of oomycete effector associated with host adaptation.</title>
        <authorList>
            <person name="Gaulin E."/>
        </authorList>
    </citation>
    <scope>NUCLEOTIDE SEQUENCE [LARGE SCALE GENOMIC DNA]</scope>
    <source>
        <strain evidence="3 4">ATCC 201684</strain>
    </source>
</reference>
<accession>A0A6G0WWJ9</accession>
<proteinExistence type="predicted"/>
<feature type="compositionally biased region" description="Basic and acidic residues" evidence="2">
    <location>
        <begin position="562"/>
        <end position="575"/>
    </location>
</feature>